<organism evidence="7 8">
    <name type="scientific">Fontibacillus panacisegetis</name>
    <dbReference type="NCBI Taxonomy" id="670482"/>
    <lineage>
        <taxon>Bacteria</taxon>
        <taxon>Bacillati</taxon>
        <taxon>Bacillota</taxon>
        <taxon>Bacilli</taxon>
        <taxon>Bacillales</taxon>
        <taxon>Paenibacillaceae</taxon>
        <taxon>Fontibacillus</taxon>
    </lineage>
</organism>
<dbReference type="CDD" id="cd00063">
    <property type="entry name" value="FN3"/>
    <property type="match status" value="5"/>
</dbReference>
<dbReference type="NCBIfam" id="NF006969">
    <property type="entry name" value="PRK09441.1-2"/>
    <property type="match status" value="1"/>
</dbReference>
<dbReference type="SMART" id="SM01066">
    <property type="entry name" value="CBM_25"/>
    <property type="match status" value="2"/>
</dbReference>
<dbReference type="FunFam" id="2.60.40.10:FF:001114">
    <property type="entry name" value="Chitinase A1"/>
    <property type="match status" value="1"/>
</dbReference>
<evidence type="ECO:0000256" key="4">
    <source>
        <dbReference type="ARBA" id="ARBA00023295"/>
    </source>
</evidence>
<dbReference type="InterPro" id="IPR013783">
    <property type="entry name" value="Ig-like_fold"/>
</dbReference>
<dbReference type="Pfam" id="PF00128">
    <property type="entry name" value="Alpha-amylase"/>
    <property type="match status" value="2"/>
</dbReference>
<feature type="domain" description="Fibronectin type-III" evidence="6">
    <location>
        <begin position="830"/>
        <end position="915"/>
    </location>
</feature>
<evidence type="ECO:0000256" key="3">
    <source>
        <dbReference type="ARBA" id="ARBA00023277"/>
    </source>
</evidence>
<keyword evidence="8" id="KW-1185">Reference proteome</keyword>
<keyword evidence="5" id="KW-0624">Polysaccharide degradation</keyword>
<dbReference type="STRING" id="670482.SAMN04488542_13918"/>
<name>A0A1G7TUK6_9BACL</name>
<gene>
    <name evidence="7" type="ORF">SAMN04488542_13918</name>
</gene>
<dbReference type="EMBL" id="FNBG01000039">
    <property type="protein sequence ID" value="SDG38409.1"/>
    <property type="molecule type" value="Genomic_DNA"/>
</dbReference>
<evidence type="ECO:0000313" key="8">
    <source>
        <dbReference type="Proteomes" id="UP000198972"/>
    </source>
</evidence>
<dbReference type="InterPro" id="IPR003961">
    <property type="entry name" value="FN3_dom"/>
</dbReference>
<dbReference type="PROSITE" id="PS50853">
    <property type="entry name" value="FN3"/>
    <property type="match status" value="6"/>
</dbReference>
<keyword evidence="1" id="KW-0732">Signal</keyword>
<dbReference type="GO" id="GO:0000272">
    <property type="term" value="P:polysaccharide catabolic process"/>
    <property type="evidence" value="ECO:0007669"/>
    <property type="project" value="UniProtKB-KW"/>
</dbReference>
<dbReference type="InterPro" id="IPR005085">
    <property type="entry name" value="CBM25"/>
</dbReference>
<dbReference type="Pfam" id="PF16738">
    <property type="entry name" value="CBM26"/>
    <property type="match status" value="2"/>
</dbReference>
<dbReference type="CDD" id="cd11318">
    <property type="entry name" value="AmyAc_bac_fung_AmyA"/>
    <property type="match status" value="1"/>
</dbReference>
<feature type="domain" description="Fibronectin type-III" evidence="6">
    <location>
        <begin position="736"/>
        <end position="821"/>
    </location>
</feature>
<dbReference type="InterPro" id="IPR013780">
    <property type="entry name" value="Glyco_hydro_b"/>
</dbReference>
<keyword evidence="3" id="KW-0119">Carbohydrate metabolism</keyword>
<reference evidence="7 8" key="1">
    <citation type="submission" date="2016-10" db="EMBL/GenBank/DDBJ databases">
        <authorList>
            <person name="de Groot N.N."/>
        </authorList>
    </citation>
    <scope>NUCLEOTIDE SEQUENCE [LARGE SCALE GENOMIC DNA]</scope>
    <source>
        <strain evidence="7 8">DSM 28129</strain>
    </source>
</reference>
<evidence type="ECO:0000256" key="5">
    <source>
        <dbReference type="ARBA" id="ARBA00023326"/>
    </source>
</evidence>
<dbReference type="SMART" id="SM00642">
    <property type="entry name" value="Aamy"/>
    <property type="match status" value="2"/>
</dbReference>
<dbReference type="Proteomes" id="UP000198972">
    <property type="component" value="Unassembled WGS sequence"/>
</dbReference>
<sequence length="2442" mass="264684">MVKRFRRSFKALSLWLSTILIFTSIYVAPVIPTAEAAENTASPAVETAAAVPINGTMMQYFEWYMPNNGTHWDKLNSEAANLSNVGITSVWIPPAYKGNSGINDVGYGVYDLYDLGEFKQKGEVRTKYGTKDQLQAAINSLHNNNIQVYGDVVIGHRMGADGLETGSAVEVNRDNRNQETTGQYNIKAWTQYNFDGRNNKYSSFKYRWQHFDGTSWDENAKKKDTVYKFSGKSWESEVDDEKGNYDYLMGENIDFDNGDVANEIKNWGVWYVNTLNLDGYRLDTAKHVKASYMKDFVANARAKTGKELFTVAEYWSGNLGKLTGYLDALNNSVSAFDVPLHYRFQAASNGSGGYDMRTLADNTLVKSRPVNAVTFVDNHDTQPGQSLESWVRDWFKPLAYAYILTRQEGYPSVFYGDYYGIPNNNIASKKAQLDPLLKARKDYAYGTQRDYIDHQDIIGWTREGLAAKPNSGLATLISDGSGGSKTMYVGTQHAGETWYDITGNRSETVTINSSGNGDFKVNGGSVSVWVKKSSSTTDNPPTTPTNLVGTVTTTPSVNLTWTASTDDKGVKSYEVYRDGTQIGTTTTTSSYTDTNVTKGSTYSYTVIAVDTANQKSAASVAVSVKVTDVVVSGLTIHFKKPSNWSTPLLYYYETSPKVTEPTWANAPAMVAESNGYYKYTIQNTSSAKLIFRDASGNQYPAQNQAGVQRNAEGWYDATSSTWYNTDPNGVDTPPTTPTNLNGTVTSTPSVKLTWTASTDDKGIKSYEVYRDGTQIGTTTTTSYTDTNVTKGSTYSYTVIAVDTANQKSTASVALSVKVDSGTGEDTPPTTPTNLVGTATSIPSVKLTWTASTDDKGIKAYEVYKNGTIVGTVTTTSYTDTAVTKGSTYSYTVVAVDTADQKSAASAAVNVKVDEDQPVQPSTFSWDNANVYFVLTDRFKDGDSSNNNSYGRPTTDATGKNIGTFHGGDLKGLTQKLNDGYFTDLGTNAIWISAPYEQIHGFVGGGDGGDFAHYGYHGYYALDYTTMDKNMGTIEDMRTFVDTAHSKGIRVILDVILNHPGYATMKDMEDYNFGSKSISSSWTPGNGQTWHGYHDSMNYTNASAWTNWWGNWIRAGISGYEQCGGNDLTQCVGSLPDFRTNVSTSMAVPTFLKTKWSKESTGYDQWILPSAKNLRQDLNIAPVDYVSKWLTAWVEEFGIDGFRADTAKHVELDHWKELKVDTSAALQKWRQNNPTKPGANWTDNFWMTAEVFGHGLGKSEYFNYGFDSVINFDFQKSNINDMEGTFSRYASSINTDPNFNMLSYISSHDTALFDRGQLIQAGTTLLLLPGGVQTFYGDETARPFGATGSDKDQGTRSSMNWNNVNQSVLSHWQKVGQFRNNHIAVGAGSHAKIGDSPYTFSRTYSKNGVEDKVVVAVGATGSANVNVSSVFPDGTKVRDAYTGNEAVVSGGVATFTAGTNGLILIEQTGESNLPAISASPAGGSFKTDTLKITLHLKKAASGKYTLDGSDPQNGTTFTEGTEITIGADMEYKDTLTLRVYAANDEGVTSSQYKYTKKDPNAGLTIYFKKPSAWATPLLYYYETSPKVTEPTWATAPAMVKGAGEWYSYKIDGVDSATIIFRDSTGKQDPGQSKPGFTRTADGWYSNGTWYDQNPEEDDLIKPTVPSGLKSSGVTDTTVTLSWTASTDNVGVAAYDIYRGNVKVGSSAATTYTDTGLTASTTYSYSVKARDAANNVSDASNVIDVKTADPGTGGNKVTIYYKQGYTTPYIHYRPEGGAWTTAPGKAMEASEVAGYSKITIDIGSATRLEAAFNNGSGTWDSNNQKNYLFNVGTWTYNGNGVIVQGAPDPGAVNMVTVYYKQGYTTPYIHYRPEGGTWTTAPGKAMEASEVAGYNKITVNIGSAARLEAAFNNGSGTWDSNGQKNYFFNVGNNTYIPSTNGGAGEVKLGQKPGDSAAPTTPSNLAATADTTAKVIKLIWTASTDDVGVTGYEITRTDVATNNAVKFSSTSTSYTDSAVTVGTTYKYKVRAFDAAGNFSGYSTEVSGIVPNSGNDDTEAPSVPTGVVATPAAKVVSLTWDASTDNVGVTGYEIYRDSVQVGTSLTTSYTDTGLTAETTYSYTVKAYDLANNISAESSPITTTTLPDVIVQPGGDKPYSTNPTLGKRVSTPISIDGVNSGEWADDMLIAIDMAGDDPRNLGDNWSLHESPMDLSHLWAAWDNEYLYLAWQYVDVTDIIDPANAGSAGGTPIRSMDMPQVIAIDTIAGDGASVDMWKKNGNQPIWGGIDLPDYQFNIASNMFHSGYISKAINGLFPVDDGGINYKTGAAAGITVKFAKGSGYNTLWGVKDADDVNDPAKLVEFLSLGHDVNRDTFYEARIPLSALGNPDLENVGIGIMLHQGEFSPMDTLPNDPTTLDTIGVSESNSPLEWADIDLLTAPFARIGQHR</sequence>
<dbReference type="InterPro" id="IPR006047">
    <property type="entry name" value="GH13_cat_dom"/>
</dbReference>
<dbReference type="SUPFAM" id="SSF51445">
    <property type="entry name" value="(Trans)glycosidases"/>
    <property type="match status" value="2"/>
</dbReference>
<evidence type="ECO:0000259" key="6">
    <source>
        <dbReference type="PROSITE" id="PS50853"/>
    </source>
</evidence>
<dbReference type="Gene3D" id="2.60.40.1180">
    <property type="entry name" value="Golgi alpha-mannosidase II"/>
    <property type="match status" value="1"/>
</dbReference>
<dbReference type="NCBIfam" id="NF006968">
    <property type="entry name" value="PRK09441.1-1"/>
    <property type="match status" value="1"/>
</dbReference>
<accession>A0A1G7TUK6</accession>
<dbReference type="PANTHER" id="PTHR10357">
    <property type="entry name" value="ALPHA-AMYLASE FAMILY MEMBER"/>
    <property type="match status" value="1"/>
</dbReference>
<dbReference type="InterPro" id="IPR015237">
    <property type="entry name" value="Alpha-amylase_C_pro"/>
</dbReference>
<dbReference type="Gene3D" id="2.60.40.10">
    <property type="entry name" value="Immunoglobulins"/>
    <property type="match status" value="10"/>
</dbReference>
<dbReference type="InterPro" id="IPR031965">
    <property type="entry name" value="CBM26"/>
</dbReference>
<dbReference type="GO" id="GO:2001070">
    <property type="term" value="F:starch binding"/>
    <property type="evidence" value="ECO:0007669"/>
    <property type="project" value="InterPro"/>
</dbReference>
<dbReference type="Gene3D" id="3.20.20.80">
    <property type="entry name" value="Glycosidases"/>
    <property type="match status" value="3"/>
</dbReference>
<feature type="domain" description="Fibronectin type-III" evidence="6">
    <location>
        <begin position="2055"/>
        <end position="2142"/>
    </location>
</feature>
<dbReference type="Gene3D" id="2.40.30.140">
    <property type="match status" value="1"/>
</dbReference>
<feature type="domain" description="Fibronectin type-III" evidence="6">
    <location>
        <begin position="1663"/>
        <end position="1748"/>
    </location>
</feature>
<evidence type="ECO:0000256" key="1">
    <source>
        <dbReference type="ARBA" id="ARBA00022729"/>
    </source>
</evidence>
<proteinExistence type="predicted"/>
<dbReference type="GO" id="GO:0004553">
    <property type="term" value="F:hydrolase activity, hydrolyzing O-glycosyl compounds"/>
    <property type="evidence" value="ECO:0007669"/>
    <property type="project" value="InterPro"/>
</dbReference>
<keyword evidence="4 7" id="KW-0326">Glycosidase</keyword>
<evidence type="ECO:0000256" key="2">
    <source>
        <dbReference type="ARBA" id="ARBA00022801"/>
    </source>
</evidence>
<dbReference type="SUPFAM" id="SSF49265">
    <property type="entry name" value="Fibronectin type III"/>
    <property type="match status" value="4"/>
</dbReference>
<dbReference type="PANTHER" id="PTHR10357:SF209">
    <property type="entry name" value="PERIPLASMIC ALPHA-AMYLASE"/>
    <property type="match status" value="1"/>
</dbReference>
<dbReference type="SUPFAM" id="SSF51011">
    <property type="entry name" value="Glycosyl hydrolase domain"/>
    <property type="match status" value="1"/>
</dbReference>
<dbReference type="Pfam" id="PF00041">
    <property type="entry name" value="fn3"/>
    <property type="match status" value="1"/>
</dbReference>
<keyword evidence="2" id="KW-0378">Hydrolase</keyword>
<dbReference type="Pfam" id="PF09154">
    <property type="entry name" value="Alpha-amy_C_pro"/>
    <property type="match status" value="1"/>
</dbReference>
<dbReference type="InterPro" id="IPR036116">
    <property type="entry name" value="FN3_sf"/>
</dbReference>
<feature type="domain" description="Fibronectin type-III" evidence="6">
    <location>
        <begin position="1957"/>
        <end position="2048"/>
    </location>
</feature>
<dbReference type="Pfam" id="PF03423">
    <property type="entry name" value="CBM_25"/>
    <property type="match status" value="1"/>
</dbReference>
<dbReference type="SMART" id="SM00060">
    <property type="entry name" value="FN3"/>
    <property type="match status" value="6"/>
</dbReference>
<feature type="domain" description="Fibronectin type-III" evidence="6">
    <location>
        <begin position="540"/>
        <end position="629"/>
    </location>
</feature>
<protein>
    <submittedName>
        <fullName evidence="7">Glycosidase</fullName>
    </submittedName>
</protein>
<evidence type="ECO:0000313" key="7">
    <source>
        <dbReference type="EMBL" id="SDG38409.1"/>
    </source>
</evidence>
<dbReference type="InterPro" id="IPR017853">
    <property type="entry name" value="GH"/>
</dbReference>